<feature type="signal peptide" evidence="1">
    <location>
        <begin position="1"/>
        <end position="18"/>
    </location>
</feature>
<feature type="chain" id="PRO_5013546920" description="Chondroitin proteoglycan 4 domain-containing protein" evidence="1">
    <location>
        <begin position="19"/>
        <end position="110"/>
    </location>
</feature>
<proteinExistence type="predicted"/>
<name>A0A2G9TXN1_TELCI</name>
<keyword evidence="3" id="KW-1185">Reference proteome</keyword>
<evidence type="ECO:0008006" key="4">
    <source>
        <dbReference type="Google" id="ProtNLM"/>
    </source>
</evidence>
<accession>A0A2G9TXN1</accession>
<keyword evidence="1" id="KW-0732">Signal</keyword>
<dbReference type="OrthoDB" id="5850202at2759"/>
<evidence type="ECO:0000313" key="3">
    <source>
        <dbReference type="Proteomes" id="UP000230423"/>
    </source>
</evidence>
<dbReference type="Proteomes" id="UP000230423">
    <property type="component" value="Unassembled WGS sequence"/>
</dbReference>
<protein>
    <recommendedName>
        <fullName evidence="4">Chondroitin proteoglycan 4 domain-containing protein</fullName>
    </recommendedName>
</protein>
<dbReference type="AlphaFoldDB" id="A0A2G9TXN1"/>
<organism evidence="2 3">
    <name type="scientific">Teladorsagia circumcincta</name>
    <name type="common">Brown stomach worm</name>
    <name type="synonym">Ostertagia circumcincta</name>
    <dbReference type="NCBI Taxonomy" id="45464"/>
    <lineage>
        <taxon>Eukaryota</taxon>
        <taxon>Metazoa</taxon>
        <taxon>Ecdysozoa</taxon>
        <taxon>Nematoda</taxon>
        <taxon>Chromadorea</taxon>
        <taxon>Rhabditida</taxon>
        <taxon>Rhabditina</taxon>
        <taxon>Rhabditomorpha</taxon>
        <taxon>Strongyloidea</taxon>
        <taxon>Trichostrongylidae</taxon>
        <taxon>Teladorsagia</taxon>
    </lineage>
</organism>
<gene>
    <name evidence="2" type="ORF">TELCIR_15734</name>
</gene>
<reference evidence="2 3" key="1">
    <citation type="submission" date="2015-09" db="EMBL/GenBank/DDBJ databases">
        <title>Draft genome of the parasitic nematode Teladorsagia circumcincta isolate WARC Sus (inbred).</title>
        <authorList>
            <person name="Mitreva M."/>
        </authorList>
    </citation>
    <scope>NUCLEOTIDE SEQUENCE [LARGE SCALE GENOMIC DNA]</scope>
    <source>
        <strain evidence="2 3">S</strain>
    </source>
</reference>
<evidence type="ECO:0000256" key="1">
    <source>
        <dbReference type="SAM" id="SignalP"/>
    </source>
</evidence>
<sequence>MILKSILLLSILFLRTNEITINDSTNFLTSLMGSFRGPNAINITQFLSSFQMPACMKQCLPEIDGLLSAMSKNNDTKDMTNICRSDAMRSSLLGFFLSFLHCKFLGVNTV</sequence>
<dbReference type="EMBL" id="KZ351776">
    <property type="protein sequence ID" value="PIO62695.1"/>
    <property type="molecule type" value="Genomic_DNA"/>
</dbReference>
<evidence type="ECO:0000313" key="2">
    <source>
        <dbReference type="EMBL" id="PIO62695.1"/>
    </source>
</evidence>